<name>D9QT19_ACEAZ</name>
<keyword evidence="2" id="KW-1185">Reference proteome</keyword>
<dbReference type="AlphaFoldDB" id="D9QT19"/>
<evidence type="ECO:0000313" key="2">
    <source>
        <dbReference type="Proteomes" id="UP000001661"/>
    </source>
</evidence>
<dbReference type="EMBL" id="CP002105">
    <property type="protein sequence ID" value="ADL13519.1"/>
    <property type="molecule type" value="Genomic_DNA"/>
</dbReference>
<organism evidence="1 2">
    <name type="scientific">Acetohalobium arabaticum (strain ATCC 49924 / DSM 5501 / Z-7288)</name>
    <dbReference type="NCBI Taxonomy" id="574087"/>
    <lineage>
        <taxon>Bacteria</taxon>
        <taxon>Bacillati</taxon>
        <taxon>Bacillota</taxon>
        <taxon>Clostridia</taxon>
        <taxon>Halanaerobiales</taxon>
        <taxon>Halobacteroidaceae</taxon>
        <taxon>Acetohalobium</taxon>
    </lineage>
</organism>
<proteinExistence type="predicted"/>
<sequence length="54" mass="6334">MSKLFISLDQKEQTMLERICLDKDPQEALEFIVEYIIPKVDKKKKGGMKHPDLD</sequence>
<dbReference type="STRING" id="574087.Acear_2024"/>
<protein>
    <submittedName>
        <fullName evidence="1">Uncharacterized protein</fullName>
    </submittedName>
</protein>
<accession>D9QT19</accession>
<gene>
    <name evidence="1" type="ordered locus">Acear_2024</name>
</gene>
<dbReference type="HOGENOM" id="CLU_3039308_0_0_9"/>
<evidence type="ECO:0000313" key="1">
    <source>
        <dbReference type="EMBL" id="ADL13519.1"/>
    </source>
</evidence>
<dbReference type="RefSeq" id="WP_013278964.1">
    <property type="nucleotide sequence ID" value="NC_014378.1"/>
</dbReference>
<dbReference type="KEGG" id="aar:Acear_2024"/>
<reference evidence="1 2" key="1">
    <citation type="journal article" date="2010" name="Stand. Genomic Sci.">
        <title>Complete genome sequence of Acetohalobium arabaticum type strain (Z-7288).</title>
        <authorList>
            <person name="Sikorski J."/>
            <person name="Lapidus A."/>
            <person name="Chertkov O."/>
            <person name="Lucas S."/>
            <person name="Copeland A."/>
            <person name="Glavina Del Rio T."/>
            <person name="Nolan M."/>
            <person name="Tice H."/>
            <person name="Cheng J.F."/>
            <person name="Han C."/>
            <person name="Brambilla E."/>
            <person name="Pitluck S."/>
            <person name="Liolios K."/>
            <person name="Ivanova N."/>
            <person name="Mavromatis K."/>
            <person name="Mikhailova N."/>
            <person name="Pati A."/>
            <person name="Bruce D."/>
            <person name="Detter C."/>
            <person name="Tapia R."/>
            <person name="Goodwin L."/>
            <person name="Chen A."/>
            <person name="Palaniappan K."/>
            <person name="Land M."/>
            <person name="Hauser L."/>
            <person name="Chang Y.J."/>
            <person name="Jeffries C.D."/>
            <person name="Rohde M."/>
            <person name="Goker M."/>
            <person name="Spring S."/>
            <person name="Woyke T."/>
            <person name="Bristow J."/>
            <person name="Eisen J.A."/>
            <person name="Markowitz V."/>
            <person name="Hugenholtz P."/>
            <person name="Kyrpides N.C."/>
            <person name="Klenk H.P."/>
        </authorList>
    </citation>
    <scope>NUCLEOTIDE SEQUENCE [LARGE SCALE GENOMIC DNA]</scope>
    <source>
        <strain evidence="2">ATCC 49924 / DSM 5501 / Z-7288</strain>
    </source>
</reference>
<dbReference type="Proteomes" id="UP000001661">
    <property type="component" value="Chromosome"/>
</dbReference>